<dbReference type="EMBL" id="JAVKGS010000004">
    <property type="protein sequence ID" value="MDR5693195.1"/>
    <property type="molecule type" value="Genomic_DNA"/>
</dbReference>
<keyword evidence="9" id="KW-1185">Reference proteome</keyword>
<feature type="transmembrane region" description="Helical" evidence="7">
    <location>
        <begin position="103"/>
        <end position="124"/>
    </location>
</feature>
<evidence type="ECO:0000256" key="4">
    <source>
        <dbReference type="ARBA" id="ARBA00022989"/>
    </source>
</evidence>
<gene>
    <name evidence="8" type="ORF">RH861_14060</name>
</gene>
<dbReference type="Proteomes" id="UP001260072">
    <property type="component" value="Unassembled WGS sequence"/>
</dbReference>
<keyword evidence="5 7" id="KW-0472">Membrane</keyword>
<evidence type="ECO:0000256" key="6">
    <source>
        <dbReference type="SAM" id="MobiDB-lite"/>
    </source>
</evidence>
<dbReference type="RefSeq" id="WP_310521509.1">
    <property type="nucleotide sequence ID" value="NZ_BAABBS010000003.1"/>
</dbReference>
<sequence>MLVAIVAVILVVSGPVTDALGSALGLGEAVRDAWDVAKWPLLAVVVILAVGLLYYATPNVRQPRFRWISFGALLAIVLLVIVSAGFALYVANFSNYDRTYGSLAGIVVFLLWLWLSNTALLLGAEFNAELERVRQLQAGVRAEERLHLPRRSTSALERAEERDREGLELGRRIREAHERQPGGEE</sequence>
<keyword evidence="3 7" id="KW-0812">Transmembrane</keyword>
<feature type="region of interest" description="Disordered" evidence="6">
    <location>
        <begin position="151"/>
        <end position="185"/>
    </location>
</feature>
<evidence type="ECO:0000256" key="7">
    <source>
        <dbReference type="SAM" id="Phobius"/>
    </source>
</evidence>
<evidence type="ECO:0000256" key="2">
    <source>
        <dbReference type="ARBA" id="ARBA00022475"/>
    </source>
</evidence>
<comment type="caution">
    <text evidence="8">The sequence shown here is derived from an EMBL/GenBank/DDBJ whole genome shotgun (WGS) entry which is preliminary data.</text>
</comment>
<keyword evidence="2" id="KW-1003">Cell membrane</keyword>
<dbReference type="PANTHER" id="PTHR30213:SF0">
    <property type="entry name" value="UPF0761 MEMBRANE PROTEIN YIHY"/>
    <property type="match status" value="1"/>
</dbReference>
<organism evidence="8 9">
    <name type="scientific">Agromyces indicus</name>
    <dbReference type="NCBI Taxonomy" id="758919"/>
    <lineage>
        <taxon>Bacteria</taxon>
        <taxon>Bacillati</taxon>
        <taxon>Actinomycetota</taxon>
        <taxon>Actinomycetes</taxon>
        <taxon>Micrococcales</taxon>
        <taxon>Microbacteriaceae</taxon>
        <taxon>Agromyces</taxon>
    </lineage>
</organism>
<feature type="transmembrane region" description="Helical" evidence="7">
    <location>
        <begin position="37"/>
        <end position="55"/>
    </location>
</feature>
<protein>
    <submittedName>
        <fullName evidence="8">YihY/virulence factor BrkB family protein</fullName>
    </submittedName>
</protein>
<keyword evidence="4 7" id="KW-1133">Transmembrane helix</keyword>
<reference evidence="9" key="1">
    <citation type="submission" date="2023-07" db="EMBL/GenBank/DDBJ databases">
        <title>Description of three actinobacteria isolated from air of manufacturing shop in a pharmaceutical factory.</title>
        <authorList>
            <person name="Zhang D.-F."/>
        </authorList>
    </citation>
    <scope>NUCLEOTIDE SEQUENCE [LARGE SCALE GENOMIC DNA]</scope>
    <source>
        <strain evidence="9">CCTCC AB 2011122</strain>
    </source>
</reference>
<comment type="subcellular location">
    <subcellularLocation>
        <location evidence="1">Cell membrane</location>
        <topology evidence="1">Multi-pass membrane protein</topology>
    </subcellularLocation>
</comment>
<evidence type="ECO:0000313" key="8">
    <source>
        <dbReference type="EMBL" id="MDR5693195.1"/>
    </source>
</evidence>
<feature type="compositionally biased region" description="Basic and acidic residues" evidence="6">
    <location>
        <begin position="157"/>
        <end position="185"/>
    </location>
</feature>
<accession>A0ABU1FPH1</accession>
<dbReference type="InterPro" id="IPR017039">
    <property type="entry name" value="Virul_fac_BrkB"/>
</dbReference>
<dbReference type="Pfam" id="PF03631">
    <property type="entry name" value="Virul_fac_BrkB"/>
    <property type="match status" value="1"/>
</dbReference>
<dbReference type="PANTHER" id="PTHR30213">
    <property type="entry name" value="INNER MEMBRANE PROTEIN YHJD"/>
    <property type="match status" value="1"/>
</dbReference>
<evidence type="ECO:0000256" key="5">
    <source>
        <dbReference type="ARBA" id="ARBA00023136"/>
    </source>
</evidence>
<name>A0ABU1FPH1_9MICO</name>
<evidence type="ECO:0000256" key="3">
    <source>
        <dbReference type="ARBA" id="ARBA00022692"/>
    </source>
</evidence>
<feature type="transmembrane region" description="Helical" evidence="7">
    <location>
        <begin position="67"/>
        <end position="91"/>
    </location>
</feature>
<proteinExistence type="predicted"/>
<evidence type="ECO:0000313" key="9">
    <source>
        <dbReference type="Proteomes" id="UP001260072"/>
    </source>
</evidence>
<evidence type="ECO:0000256" key="1">
    <source>
        <dbReference type="ARBA" id="ARBA00004651"/>
    </source>
</evidence>